<comment type="caution">
    <text evidence="2">The sequence shown here is derived from an EMBL/GenBank/DDBJ whole genome shotgun (WGS) entry which is preliminary data.</text>
</comment>
<proteinExistence type="predicted"/>
<organism evidence="2 3">
    <name type="scientific">Caballeronia sordidicola</name>
    <name type="common">Burkholderia sordidicola</name>
    <dbReference type="NCBI Taxonomy" id="196367"/>
    <lineage>
        <taxon>Bacteria</taxon>
        <taxon>Pseudomonadati</taxon>
        <taxon>Pseudomonadota</taxon>
        <taxon>Betaproteobacteria</taxon>
        <taxon>Burkholderiales</taxon>
        <taxon>Burkholderiaceae</taxon>
        <taxon>Caballeronia</taxon>
    </lineage>
</organism>
<dbReference type="Pfam" id="PF05239">
    <property type="entry name" value="PRC"/>
    <property type="match status" value="1"/>
</dbReference>
<protein>
    <recommendedName>
        <fullName evidence="1">PRC-barrel domain-containing protein</fullName>
    </recommendedName>
</protein>
<evidence type="ECO:0000313" key="3">
    <source>
        <dbReference type="Proteomes" id="UP000214720"/>
    </source>
</evidence>
<dbReference type="EMBL" id="MTHB01000092">
    <property type="protein sequence ID" value="OXC77872.1"/>
    <property type="molecule type" value="Genomic_DNA"/>
</dbReference>
<reference evidence="3" key="1">
    <citation type="submission" date="2017-01" db="EMBL/GenBank/DDBJ databases">
        <title>Genome Analysis of Deinococcus marmoris KOPRI26562.</title>
        <authorList>
            <person name="Kim J.H."/>
            <person name="Oh H.-M."/>
        </authorList>
    </citation>
    <scope>NUCLEOTIDE SEQUENCE [LARGE SCALE GENOMIC DNA]</scope>
    <source>
        <strain evidence="3">PAMC 26633</strain>
    </source>
</reference>
<dbReference type="Proteomes" id="UP000214720">
    <property type="component" value="Unassembled WGS sequence"/>
</dbReference>
<accession>A0A226X342</accession>
<dbReference type="InterPro" id="IPR011033">
    <property type="entry name" value="PRC_barrel-like_sf"/>
</dbReference>
<dbReference type="InterPro" id="IPR027275">
    <property type="entry name" value="PRC-brl_dom"/>
</dbReference>
<dbReference type="SUPFAM" id="SSF50346">
    <property type="entry name" value="PRC-barrel domain"/>
    <property type="match status" value="2"/>
</dbReference>
<dbReference type="GO" id="GO:0030077">
    <property type="term" value="C:plasma membrane light-harvesting complex"/>
    <property type="evidence" value="ECO:0007669"/>
    <property type="project" value="InterPro"/>
</dbReference>
<gene>
    <name evidence="2" type="ORF">BSU04_14695</name>
</gene>
<dbReference type="AlphaFoldDB" id="A0A226X342"/>
<sequence>MAARDGDIGSVDEVYFDDEAWGVRYLVVDTGNWFNKRRVLISPYSFKQAHPASGTIEVDLTQQQVKDSPNIDTDKPVSRQHETEYLGYYGYPTYWAGAYLWGVGAYPAFGSMVSTPGMVQEARARRDMEADDPPADVHLRSSKAVRGYHIEAADGRIGHVSGFIFDDEAWVIRYLCIDTRNWWPGGKEVLLATQWIELVDWVGSTVSTLLTRDAIKNSPEYDESVPLSRRYEAKLHKHYGKGGYW</sequence>
<dbReference type="GO" id="GO:0019684">
    <property type="term" value="P:photosynthesis, light reaction"/>
    <property type="evidence" value="ECO:0007669"/>
    <property type="project" value="InterPro"/>
</dbReference>
<dbReference type="Gene3D" id="3.90.50.10">
    <property type="entry name" value="Photosynthetic Reaction Center, subunit H, domain 2"/>
    <property type="match status" value="2"/>
</dbReference>
<dbReference type="InterPro" id="IPR014747">
    <property type="entry name" value="Bac_photo_RC_H_C"/>
</dbReference>
<feature type="domain" description="PRC-barrel" evidence="1">
    <location>
        <begin position="7"/>
        <end position="61"/>
    </location>
</feature>
<name>A0A226X342_CABSO</name>
<evidence type="ECO:0000313" key="2">
    <source>
        <dbReference type="EMBL" id="OXC77872.1"/>
    </source>
</evidence>
<evidence type="ECO:0000259" key="1">
    <source>
        <dbReference type="Pfam" id="PF05239"/>
    </source>
</evidence>